<sequence>MKYLIKLLCLSVCITVFTCGESKKSNGVSYGKSDAEKVPASERVDLKNKGVGSITSVDLPLVVDEELAKTGEEIYGKLCIACHMVDKKFIGPAPKGILERRSPEWVMNMILNPEKMVKEDPLAKDLLAEYNGSPMVSQNVTKDEARAILEYFRTL</sequence>
<gene>
    <name evidence="6" type="ORF">LBV24_05355</name>
</gene>
<dbReference type="PROSITE" id="PS51007">
    <property type="entry name" value="CYTC"/>
    <property type="match status" value="1"/>
</dbReference>
<keyword evidence="1 4" id="KW-0349">Heme</keyword>
<evidence type="ECO:0000256" key="2">
    <source>
        <dbReference type="ARBA" id="ARBA00022723"/>
    </source>
</evidence>
<evidence type="ECO:0000313" key="7">
    <source>
        <dbReference type="Proteomes" id="UP001198402"/>
    </source>
</evidence>
<dbReference type="Gene3D" id="1.10.760.10">
    <property type="entry name" value="Cytochrome c-like domain"/>
    <property type="match status" value="1"/>
</dbReference>
<dbReference type="Pfam" id="PF00034">
    <property type="entry name" value="Cytochrom_C"/>
    <property type="match status" value="1"/>
</dbReference>
<keyword evidence="7" id="KW-1185">Reference proteome</keyword>
<comment type="caution">
    <text evidence="6">The sequence shown here is derived from an EMBL/GenBank/DDBJ whole genome shotgun (WGS) entry which is preliminary data.</text>
</comment>
<dbReference type="EMBL" id="JAIUJS010000002">
    <property type="protein sequence ID" value="MCA0152633.1"/>
    <property type="molecule type" value="Genomic_DNA"/>
</dbReference>
<protein>
    <submittedName>
        <fullName evidence="6">Cytochrome c</fullName>
    </submittedName>
</protein>
<proteinExistence type="predicted"/>
<evidence type="ECO:0000256" key="3">
    <source>
        <dbReference type="ARBA" id="ARBA00023004"/>
    </source>
</evidence>
<organism evidence="6 7">
    <name type="scientific">Winogradskyella vincentii</name>
    <dbReference type="NCBI Taxonomy" id="2877122"/>
    <lineage>
        <taxon>Bacteria</taxon>
        <taxon>Pseudomonadati</taxon>
        <taxon>Bacteroidota</taxon>
        <taxon>Flavobacteriia</taxon>
        <taxon>Flavobacteriales</taxon>
        <taxon>Flavobacteriaceae</taxon>
        <taxon>Winogradskyella</taxon>
    </lineage>
</organism>
<evidence type="ECO:0000256" key="4">
    <source>
        <dbReference type="PROSITE-ProRule" id="PRU00433"/>
    </source>
</evidence>
<accession>A0ABS7XY92</accession>
<dbReference type="RefSeq" id="WP_224477556.1">
    <property type="nucleotide sequence ID" value="NZ_JAIUJS010000002.1"/>
</dbReference>
<dbReference type="Proteomes" id="UP001198402">
    <property type="component" value="Unassembled WGS sequence"/>
</dbReference>
<evidence type="ECO:0000259" key="5">
    <source>
        <dbReference type="PROSITE" id="PS51007"/>
    </source>
</evidence>
<evidence type="ECO:0000256" key="1">
    <source>
        <dbReference type="ARBA" id="ARBA00022617"/>
    </source>
</evidence>
<dbReference type="InterPro" id="IPR036909">
    <property type="entry name" value="Cyt_c-like_dom_sf"/>
</dbReference>
<evidence type="ECO:0000313" key="6">
    <source>
        <dbReference type="EMBL" id="MCA0152633.1"/>
    </source>
</evidence>
<dbReference type="SUPFAM" id="SSF46626">
    <property type="entry name" value="Cytochrome c"/>
    <property type="match status" value="1"/>
</dbReference>
<dbReference type="InterPro" id="IPR009056">
    <property type="entry name" value="Cyt_c-like_dom"/>
</dbReference>
<keyword evidence="2 4" id="KW-0479">Metal-binding</keyword>
<keyword evidence="3 4" id="KW-0408">Iron</keyword>
<feature type="domain" description="Cytochrome c" evidence="5">
    <location>
        <begin position="66"/>
        <end position="155"/>
    </location>
</feature>
<name>A0ABS7XY92_9FLAO</name>
<reference evidence="7" key="1">
    <citation type="submission" date="2023-07" db="EMBL/GenBank/DDBJ databases">
        <authorList>
            <person name="Yue Y."/>
        </authorList>
    </citation>
    <scope>NUCLEOTIDE SEQUENCE [LARGE SCALE GENOMIC DNA]</scope>
    <source>
        <strain evidence="7">2Y89</strain>
    </source>
</reference>